<organism evidence="1 2">
    <name type="scientific">Gloeocapsopsis crepidinum LEGE 06123</name>
    <dbReference type="NCBI Taxonomy" id="588587"/>
    <lineage>
        <taxon>Bacteria</taxon>
        <taxon>Bacillati</taxon>
        <taxon>Cyanobacteriota</taxon>
        <taxon>Cyanophyceae</taxon>
        <taxon>Oscillatoriophycideae</taxon>
        <taxon>Chroococcales</taxon>
        <taxon>Chroococcaceae</taxon>
        <taxon>Gloeocapsopsis</taxon>
    </lineage>
</organism>
<protein>
    <submittedName>
        <fullName evidence="1">DUF2283 domain-containing protein</fullName>
    </submittedName>
</protein>
<dbReference type="RefSeq" id="WP_193933595.1">
    <property type="nucleotide sequence ID" value="NZ_CAWPMZ010000083.1"/>
</dbReference>
<dbReference type="PANTHER" id="PTHR37029">
    <property type="entry name" value="SSR1768 PROTEIN"/>
    <property type="match status" value="1"/>
</dbReference>
<proteinExistence type="predicted"/>
<accession>A0ABR9UV19</accession>
<dbReference type="InterPro" id="IPR019270">
    <property type="entry name" value="DUF2283"/>
</dbReference>
<reference evidence="1 2" key="1">
    <citation type="submission" date="2020-10" db="EMBL/GenBank/DDBJ databases">
        <authorList>
            <person name="Castelo-Branco R."/>
            <person name="Eusebio N."/>
            <person name="Adriana R."/>
            <person name="Vieira A."/>
            <person name="Brugerolle De Fraissinette N."/>
            <person name="Rezende De Castro R."/>
            <person name="Schneider M.P."/>
            <person name="Vasconcelos V."/>
            <person name="Leao P.N."/>
        </authorList>
    </citation>
    <scope>NUCLEOTIDE SEQUENCE [LARGE SCALE GENOMIC DNA]</scope>
    <source>
        <strain evidence="1 2">LEGE 06123</strain>
    </source>
</reference>
<dbReference type="PANTHER" id="PTHR37029:SF1">
    <property type="entry name" value="SSR1768 PROTEIN"/>
    <property type="match status" value="1"/>
</dbReference>
<evidence type="ECO:0000313" key="1">
    <source>
        <dbReference type="EMBL" id="MBE9192149.1"/>
    </source>
</evidence>
<dbReference type="EMBL" id="JADEWN010000048">
    <property type="protein sequence ID" value="MBE9192149.1"/>
    <property type="molecule type" value="Genomic_DNA"/>
</dbReference>
<dbReference type="Proteomes" id="UP000651156">
    <property type="component" value="Unassembled WGS sequence"/>
</dbReference>
<keyword evidence="2" id="KW-1185">Reference proteome</keyword>
<sequence length="69" mass="7890">MKATYNQEDDVLWIRWSNEIDESDETEPGIIVDYDKQGNVVGLEILDASKRIKNFPQSVANSNLSQSHH</sequence>
<comment type="caution">
    <text evidence="1">The sequence shown here is derived from an EMBL/GenBank/DDBJ whole genome shotgun (WGS) entry which is preliminary data.</text>
</comment>
<gene>
    <name evidence="1" type="ORF">IQ230_17680</name>
</gene>
<evidence type="ECO:0000313" key="2">
    <source>
        <dbReference type="Proteomes" id="UP000651156"/>
    </source>
</evidence>
<name>A0ABR9UV19_9CHRO</name>
<dbReference type="Pfam" id="PF10049">
    <property type="entry name" value="DUF2283"/>
    <property type="match status" value="1"/>
</dbReference>